<feature type="coiled-coil region" evidence="1">
    <location>
        <begin position="137"/>
        <end position="213"/>
    </location>
</feature>
<reference evidence="2" key="2">
    <citation type="submission" date="2021-03" db="UniProtKB">
        <authorList>
            <consortium name="EnsemblPlants"/>
        </authorList>
    </citation>
    <scope>IDENTIFICATION</scope>
</reference>
<dbReference type="Proteomes" id="UP000596661">
    <property type="component" value="Chromosome 5"/>
</dbReference>
<dbReference type="AlphaFoldDB" id="A0A803PRG8"/>
<evidence type="ECO:0000256" key="1">
    <source>
        <dbReference type="SAM" id="Coils"/>
    </source>
</evidence>
<reference evidence="2" key="1">
    <citation type="submission" date="2018-11" db="EMBL/GenBank/DDBJ databases">
        <authorList>
            <person name="Grassa J C."/>
        </authorList>
    </citation>
    <scope>NUCLEOTIDE SEQUENCE [LARGE SCALE GENOMIC DNA]</scope>
</reference>
<organism evidence="2 3">
    <name type="scientific">Cannabis sativa</name>
    <name type="common">Hemp</name>
    <name type="synonym">Marijuana</name>
    <dbReference type="NCBI Taxonomy" id="3483"/>
    <lineage>
        <taxon>Eukaryota</taxon>
        <taxon>Viridiplantae</taxon>
        <taxon>Streptophyta</taxon>
        <taxon>Embryophyta</taxon>
        <taxon>Tracheophyta</taxon>
        <taxon>Spermatophyta</taxon>
        <taxon>Magnoliopsida</taxon>
        <taxon>eudicotyledons</taxon>
        <taxon>Gunneridae</taxon>
        <taxon>Pentapetalae</taxon>
        <taxon>rosids</taxon>
        <taxon>fabids</taxon>
        <taxon>Rosales</taxon>
        <taxon>Cannabaceae</taxon>
        <taxon>Cannabis</taxon>
    </lineage>
</organism>
<evidence type="ECO:0000313" key="2">
    <source>
        <dbReference type="EnsemblPlants" id="cds.evm.model.05.70"/>
    </source>
</evidence>
<accession>A0A803PRG8</accession>
<name>A0A803PRG8_CANSA</name>
<evidence type="ECO:0000313" key="3">
    <source>
        <dbReference type="Proteomes" id="UP000596661"/>
    </source>
</evidence>
<proteinExistence type="predicted"/>
<sequence length="216" mass="24767">MKRIVALVDLEKNKTELDTVKKDLESTKATLEKAKKAMYQDNQENCAMKDNLTKDALLVECCANTITKLALELENVRVERNATESESIAGVEEYQCNSRESQKALHQDTQENCAMIDNFAKTAEKFKLSYTQTPYQLITYEAKYKEAESKLQALVEKFEALQTDINSKLEQVRLLEGQIQALNKERDNALSTKEDLKLEKDDQKLQLNDTKDKFLT</sequence>
<keyword evidence="1" id="KW-0175">Coiled coil</keyword>
<dbReference type="EMBL" id="UZAU01000409">
    <property type="status" value="NOT_ANNOTATED_CDS"/>
    <property type="molecule type" value="Genomic_DNA"/>
</dbReference>
<protein>
    <submittedName>
        <fullName evidence="2">Uncharacterized protein</fullName>
    </submittedName>
</protein>
<dbReference type="EnsemblPlants" id="evm.model.05.70">
    <property type="protein sequence ID" value="cds.evm.model.05.70"/>
    <property type="gene ID" value="evm.TU.05.70"/>
</dbReference>
<feature type="coiled-coil region" evidence="1">
    <location>
        <begin position="7"/>
        <end position="41"/>
    </location>
</feature>
<dbReference type="Gramene" id="evm.model.05.70">
    <property type="protein sequence ID" value="cds.evm.model.05.70"/>
    <property type="gene ID" value="evm.TU.05.70"/>
</dbReference>
<keyword evidence="3" id="KW-1185">Reference proteome</keyword>